<dbReference type="EC" id="2.7.7.7" evidence="1"/>
<comment type="caution">
    <text evidence="1">The sequence shown here is derived from an EMBL/GenBank/DDBJ whole genome shotgun (WGS) entry which is preliminary data.</text>
</comment>
<name>A0ABT9H972_9SPHN</name>
<dbReference type="InterPro" id="IPR007459">
    <property type="entry name" value="DNA_pol3_chi"/>
</dbReference>
<dbReference type="PANTHER" id="PTHR38767">
    <property type="entry name" value="DNA POLYMERASE III SUBUNIT CHI"/>
    <property type="match status" value="1"/>
</dbReference>
<dbReference type="Gene3D" id="3.40.50.10110">
    <property type="entry name" value="DNA polymerase III subunit chi"/>
    <property type="match status" value="1"/>
</dbReference>
<sequence length="145" mass="16296">MRVDFYQLSRDPVEQVVPLLARKALQAGQRLLVVSEDEERRAAISRALWSEGGAHFLAHGEAGEPHAARQPILLSETCTAPNEARMVVLADGRWREEAGGFERAFLLFDAAATQDARELWRSFRNREAIESHAWKQEGNGWTEVG</sequence>
<dbReference type="GO" id="GO:0003887">
    <property type="term" value="F:DNA-directed DNA polymerase activity"/>
    <property type="evidence" value="ECO:0007669"/>
    <property type="project" value="UniProtKB-EC"/>
</dbReference>
<dbReference type="PANTHER" id="PTHR38767:SF1">
    <property type="entry name" value="DNA POLYMERASE III SUBUNIT CHI"/>
    <property type="match status" value="1"/>
</dbReference>
<dbReference type="RefSeq" id="WP_305930017.1">
    <property type="nucleotide sequence ID" value="NZ_JAVAIL010000003.1"/>
</dbReference>
<keyword evidence="2" id="KW-1185">Reference proteome</keyword>
<evidence type="ECO:0000313" key="1">
    <source>
        <dbReference type="EMBL" id="MDP4539866.1"/>
    </source>
</evidence>
<evidence type="ECO:0000313" key="2">
    <source>
        <dbReference type="Proteomes" id="UP001235664"/>
    </source>
</evidence>
<dbReference type="SUPFAM" id="SSF102400">
    <property type="entry name" value="DNA polymerase III chi subunit"/>
    <property type="match status" value="1"/>
</dbReference>
<protein>
    <submittedName>
        <fullName evidence="1">DNA polymerase III subunit chi</fullName>
        <ecNumber evidence="1">2.7.7.7</ecNumber>
    </submittedName>
</protein>
<reference evidence="1 2" key="1">
    <citation type="submission" date="2023-08" db="EMBL/GenBank/DDBJ databases">
        <title>genomic of DY56.</title>
        <authorList>
            <person name="Wang Y."/>
        </authorList>
    </citation>
    <scope>NUCLEOTIDE SEQUENCE [LARGE SCALE GENOMIC DNA]</scope>
    <source>
        <strain evidence="1 2">DY56-A-20</strain>
    </source>
</reference>
<keyword evidence="1" id="KW-0548">Nucleotidyltransferase</keyword>
<organism evidence="1 2">
    <name type="scientific">Qipengyuania benthica</name>
    <dbReference type="NCBI Taxonomy" id="3067651"/>
    <lineage>
        <taxon>Bacteria</taxon>
        <taxon>Pseudomonadati</taxon>
        <taxon>Pseudomonadota</taxon>
        <taxon>Alphaproteobacteria</taxon>
        <taxon>Sphingomonadales</taxon>
        <taxon>Erythrobacteraceae</taxon>
        <taxon>Qipengyuania</taxon>
    </lineage>
</organism>
<dbReference type="EMBL" id="JAVAIL010000003">
    <property type="protein sequence ID" value="MDP4539866.1"/>
    <property type="molecule type" value="Genomic_DNA"/>
</dbReference>
<accession>A0ABT9H972</accession>
<keyword evidence="1" id="KW-0808">Transferase</keyword>
<proteinExistence type="predicted"/>
<dbReference type="Proteomes" id="UP001235664">
    <property type="component" value="Unassembled WGS sequence"/>
</dbReference>
<gene>
    <name evidence="1" type="ORF">Q9K01_09540</name>
</gene>
<dbReference type="InterPro" id="IPR036768">
    <property type="entry name" value="PolIII_chi_sf"/>
</dbReference>
<dbReference type="Pfam" id="PF04364">
    <property type="entry name" value="DNA_pol3_chi"/>
    <property type="match status" value="1"/>
</dbReference>